<dbReference type="Pfam" id="PF01638">
    <property type="entry name" value="HxlR"/>
    <property type="match status" value="1"/>
</dbReference>
<dbReference type="Gene3D" id="3.30.1050.10">
    <property type="entry name" value="SCP2 sterol-binding domain"/>
    <property type="match status" value="1"/>
</dbReference>
<dbReference type="InterPro" id="IPR002577">
    <property type="entry name" value="HTH_HxlR"/>
</dbReference>
<dbReference type="Proteomes" id="UP001589647">
    <property type="component" value="Unassembled WGS sequence"/>
</dbReference>
<dbReference type="InterPro" id="IPR036390">
    <property type="entry name" value="WH_DNA-bd_sf"/>
</dbReference>
<keyword evidence="2" id="KW-0238">DNA-binding</keyword>
<accession>A0ABV5IAN4</accession>
<dbReference type="Gene3D" id="1.10.10.10">
    <property type="entry name" value="Winged helix-like DNA-binding domain superfamily/Winged helix DNA-binding domain"/>
    <property type="match status" value="1"/>
</dbReference>
<reference evidence="5 6" key="1">
    <citation type="submission" date="2024-09" db="EMBL/GenBank/DDBJ databases">
        <authorList>
            <person name="Sun Q."/>
            <person name="Mori K."/>
        </authorList>
    </citation>
    <scope>NUCLEOTIDE SEQUENCE [LARGE SCALE GENOMIC DNA]</scope>
    <source>
        <strain evidence="5 6">CCM 3426</strain>
    </source>
</reference>
<name>A0ABV5IAN4_9ACTN</name>
<dbReference type="InterPro" id="IPR036388">
    <property type="entry name" value="WH-like_DNA-bd_sf"/>
</dbReference>
<evidence type="ECO:0000313" key="5">
    <source>
        <dbReference type="EMBL" id="MFB9201582.1"/>
    </source>
</evidence>
<gene>
    <name evidence="5" type="ORF">ACFFV7_10290</name>
</gene>
<comment type="caution">
    <text evidence="5">The sequence shown here is derived from an EMBL/GenBank/DDBJ whole genome shotgun (WGS) entry which is preliminary data.</text>
</comment>
<sequence length="211" mass="23058">MRTYDDPCGIARALDHVGERWALLIVRELLLGPKRFTDLRAGLPSASPNVLSQRLRELEESGVLRRHRLPPPYASQVYELTERGLELEPAVLALARWGSRMPMPSTGSLSVDALVVALRTTFDAEAARGFEARVELRVGLDRFLAEVAAGGLTLVRGVAGRVDAVLEADADRLRGLAFMGAALDGEGVRVEGDREAVRRFLTLFPRPAMSS</sequence>
<dbReference type="PANTHER" id="PTHR33204:SF18">
    <property type="entry name" value="TRANSCRIPTIONAL REGULATORY PROTEIN"/>
    <property type="match status" value="1"/>
</dbReference>
<dbReference type="PANTHER" id="PTHR33204">
    <property type="entry name" value="TRANSCRIPTIONAL REGULATOR, MARR FAMILY"/>
    <property type="match status" value="1"/>
</dbReference>
<protein>
    <submittedName>
        <fullName evidence="5">Winged helix-turn-helix transcriptional regulator</fullName>
    </submittedName>
</protein>
<dbReference type="SUPFAM" id="SSF46785">
    <property type="entry name" value="Winged helix' DNA-binding domain"/>
    <property type="match status" value="1"/>
</dbReference>
<keyword evidence="1" id="KW-0805">Transcription regulation</keyword>
<dbReference type="RefSeq" id="WP_189649840.1">
    <property type="nucleotide sequence ID" value="NZ_BMRC01000011.1"/>
</dbReference>
<dbReference type="EMBL" id="JBHMEI010000005">
    <property type="protein sequence ID" value="MFB9201582.1"/>
    <property type="molecule type" value="Genomic_DNA"/>
</dbReference>
<evidence type="ECO:0000256" key="2">
    <source>
        <dbReference type="ARBA" id="ARBA00023125"/>
    </source>
</evidence>
<keyword evidence="3" id="KW-0804">Transcription</keyword>
<evidence type="ECO:0000256" key="1">
    <source>
        <dbReference type="ARBA" id="ARBA00023015"/>
    </source>
</evidence>
<keyword evidence="6" id="KW-1185">Reference proteome</keyword>
<feature type="domain" description="HTH hxlR-type" evidence="4">
    <location>
        <begin position="8"/>
        <end position="106"/>
    </location>
</feature>
<evidence type="ECO:0000256" key="3">
    <source>
        <dbReference type="ARBA" id="ARBA00023163"/>
    </source>
</evidence>
<evidence type="ECO:0000259" key="4">
    <source>
        <dbReference type="PROSITE" id="PS51118"/>
    </source>
</evidence>
<dbReference type="InterPro" id="IPR036527">
    <property type="entry name" value="SCP2_sterol-bd_dom_sf"/>
</dbReference>
<dbReference type="PROSITE" id="PS51118">
    <property type="entry name" value="HTH_HXLR"/>
    <property type="match status" value="1"/>
</dbReference>
<organism evidence="5 6">
    <name type="scientific">Nonomuraea spiralis</name>
    <dbReference type="NCBI Taxonomy" id="46182"/>
    <lineage>
        <taxon>Bacteria</taxon>
        <taxon>Bacillati</taxon>
        <taxon>Actinomycetota</taxon>
        <taxon>Actinomycetes</taxon>
        <taxon>Streptosporangiales</taxon>
        <taxon>Streptosporangiaceae</taxon>
        <taxon>Nonomuraea</taxon>
    </lineage>
</organism>
<evidence type="ECO:0000313" key="6">
    <source>
        <dbReference type="Proteomes" id="UP001589647"/>
    </source>
</evidence>
<proteinExistence type="predicted"/>